<accession>G5RZ31</accession>
<name>G5RZ31_SALET</name>
<reference evidence="1 2" key="1">
    <citation type="journal article" date="2011" name="BMC Genomics">
        <title>Genome sequencing reveals diversification of virulence factor content and possible host adaptation in distinct subpopulations of Salmonella enterica.</title>
        <authorList>
            <person name="den Bakker H.C."/>
            <person name="Moreno Switt A.I."/>
            <person name="Govoni G."/>
            <person name="Cummings C.A."/>
            <person name="Ranieri M.L."/>
            <person name="Degoricija L."/>
            <person name="Hoelzer K."/>
            <person name="Rodriguez-Rivera L.D."/>
            <person name="Brown S."/>
            <person name="Bolchacova E."/>
            <person name="Furtado M.R."/>
            <person name="Wiedmann M."/>
        </authorList>
    </citation>
    <scope>NUCLEOTIDE SEQUENCE [LARGE SCALE GENOMIC DNA]</scope>
    <source>
        <strain evidence="1 2">R8-2977</strain>
    </source>
</reference>
<feature type="non-terminal residue" evidence="1">
    <location>
        <position position="36"/>
    </location>
</feature>
<organism evidence="1 2">
    <name type="scientific">Salmonella enterica subsp. enterica serovar Urbana str. R8-2977</name>
    <dbReference type="NCBI Taxonomy" id="913084"/>
    <lineage>
        <taxon>Bacteria</taxon>
        <taxon>Pseudomonadati</taxon>
        <taxon>Pseudomonadota</taxon>
        <taxon>Gammaproteobacteria</taxon>
        <taxon>Enterobacterales</taxon>
        <taxon>Enterobacteriaceae</taxon>
        <taxon>Salmonella</taxon>
    </lineage>
</organism>
<gene>
    <name evidence="1" type="ORF">LTSEURB_4040</name>
</gene>
<comment type="caution">
    <text evidence="1">The sequence shown here is derived from an EMBL/GenBank/DDBJ whole genome shotgun (WGS) entry which is preliminary data.</text>
</comment>
<sequence length="36" mass="3981">MNTDNAVARGLRFTGSDRNLLPEQFVQQGGFANVRT</sequence>
<evidence type="ECO:0000313" key="1">
    <source>
        <dbReference type="EMBL" id="EHD00850.1"/>
    </source>
</evidence>
<dbReference type="EMBL" id="AFCW01001547">
    <property type="protein sequence ID" value="EHD00850.1"/>
    <property type="molecule type" value="Genomic_DNA"/>
</dbReference>
<dbReference type="Proteomes" id="UP000004776">
    <property type="component" value="Unassembled WGS sequence"/>
</dbReference>
<dbReference type="AlphaFoldDB" id="G5RZ31"/>
<proteinExistence type="predicted"/>
<protein>
    <submittedName>
        <fullName evidence="1">Uncharacterized protein</fullName>
    </submittedName>
</protein>
<evidence type="ECO:0000313" key="2">
    <source>
        <dbReference type="Proteomes" id="UP000004776"/>
    </source>
</evidence>